<evidence type="ECO:0000259" key="5">
    <source>
        <dbReference type="PROSITE" id="PS50893"/>
    </source>
</evidence>
<reference evidence="6 7" key="1">
    <citation type="submission" date="2020-07" db="EMBL/GenBank/DDBJ databases">
        <title>Pusillimonas sp. nov., isolated from poultry manure in Taiwan.</title>
        <authorList>
            <person name="Lin S.-Y."/>
            <person name="Tang Y.-S."/>
            <person name="Young C.-C."/>
        </authorList>
    </citation>
    <scope>NUCLEOTIDE SEQUENCE [LARGE SCALE GENOMIC DNA]</scope>
    <source>
        <strain evidence="6 7">CC-YST705</strain>
    </source>
</reference>
<keyword evidence="2" id="KW-0472">Membrane</keyword>
<dbReference type="GO" id="GO:0005524">
    <property type="term" value="F:ATP binding"/>
    <property type="evidence" value="ECO:0007669"/>
    <property type="project" value="UniProtKB-KW"/>
</dbReference>
<keyword evidence="1" id="KW-0813">Transport</keyword>
<evidence type="ECO:0000313" key="6">
    <source>
        <dbReference type="EMBL" id="MCB5362971.1"/>
    </source>
</evidence>
<keyword evidence="7" id="KW-1185">Reference proteome</keyword>
<feature type="domain" description="ABC transporter" evidence="5">
    <location>
        <begin position="5"/>
        <end position="240"/>
    </location>
</feature>
<dbReference type="EMBL" id="JACDXW010000002">
    <property type="protein sequence ID" value="MCB5362971.1"/>
    <property type="molecule type" value="Genomic_DNA"/>
</dbReference>
<dbReference type="Gene3D" id="3.40.50.300">
    <property type="entry name" value="P-loop containing nucleotide triphosphate hydrolases"/>
    <property type="match status" value="1"/>
</dbReference>
<accession>A0ABS8CAA1</accession>
<dbReference type="RefSeq" id="WP_226953216.1">
    <property type="nucleotide sequence ID" value="NZ_JACDXW010000002.1"/>
</dbReference>
<dbReference type="PANTHER" id="PTHR45772:SF7">
    <property type="entry name" value="AMINO ACID ABC TRANSPORTER ATP-BINDING PROTEIN"/>
    <property type="match status" value="1"/>
</dbReference>
<evidence type="ECO:0000256" key="4">
    <source>
        <dbReference type="ARBA" id="ARBA00022840"/>
    </source>
</evidence>
<evidence type="ECO:0000313" key="7">
    <source>
        <dbReference type="Proteomes" id="UP000776983"/>
    </source>
</evidence>
<protein>
    <submittedName>
        <fullName evidence="6">ABC transporter ATP-binding protein</fullName>
    </submittedName>
</protein>
<dbReference type="PROSITE" id="PS50893">
    <property type="entry name" value="ABC_TRANSPORTER_2"/>
    <property type="match status" value="1"/>
</dbReference>
<dbReference type="SUPFAM" id="SSF52540">
    <property type="entry name" value="P-loop containing nucleoside triphosphate hydrolases"/>
    <property type="match status" value="1"/>
</dbReference>
<keyword evidence="2" id="KW-1003">Cell membrane</keyword>
<name>A0ABS8CAA1_9BURK</name>
<comment type="caution">
    <text evidence="6">The sequence shown here is derived from an EMBL/GenBank/DDBJ whole genome shotgun (WGS) entry which is preliminary data.</text>
</comment>
<dbReference type="Pfam" id="PF00005">
    <property type="entry name" value="ABC_tran"/>
    <property type="match status" value="1"/>
</dbReference>
<dbReference type="PANTHER" id="PTHR45772">
    <property type="entry name" value="CONSERVED COMPONENT OF ABC TRANSPORTER FOR NATURAL AMINO ACIDS-RELATED"/>
    <property type="match status" value="1"/>
</dbReference>
<evidence type="ECO:0000256" key="2">
    <source>
        <dbReference type="ARBA" id="ARBA00022475"/>
    </source>
</evidence>
<evidence type="ECO:0000256" key="3">
    <source>
        <dbReference type="ARBA" id="ARBA00022741"/>
    </source>
</evidence>
<gene>
    <name evidence="6" type="ORF">H0484_04285</name>
</gene>
<keyword evidence="4 6" id="KW-0067">ATP-binding</keyword>
<dbReference type="InterPro" id="IPR027417">
    <property type="entry name" value="P-loop_NTPase"/>
</dbReference>
<dbReference type="SMART" id="SM00382">
    <property type="entry name" value="AAA"/>
    <property type="match status" value="1"/>
</dbReference>
<keyword evidence="3" id="KW-0547">Nucleotide-binding</keyword>
<sequence>MTTLLQVRQVTRRFGGITAVSDVSFDMFQGEVLGLMGANGAGKTTLFSMIAGNVAPSSGQILFEGKAVPARPDQASRLGIARTFQIVRPFPGMTVLENCMVGALYGSGRERDLNQARRICEGILEEVGLSAQMFKAAATLTLAGRKRLEIARALSTHPRLLLLDEVLAGLNASEVDEALALIEEIRQRHSLSIIIIEHVMKVLMRMSHRIVVLHEGKKLMEGTPSQVGSDPRVIKAYLGEKNVRAA</sequence>
<evidence type="ECO:0000256" key="1">
    <source>
        <dbReference type="ARBA" id="ARBA00022448"/>
    </source>
</evidence>
<dbReference type="Pfam" id="PF12399">
    <property type="entry name" value="BCA_ABC_TP_C"/>
    <property type="match status" value="1"/>
</dbReference>
<organism evidence="6 7">
    <name type="scientific">Mesopusillimonas faecipullorum</name>
    <dbReference type="NCBI Taxonomy" id="2755040"/>
    <lineage>
        <taxon>Bacteria</taxon>
        <taxon>Pseudomonadati</taxon>
        <taxon>Pseudomonadota</taxon>
        <taxon>Betaproteobacteria</taxon>
        <taxon>Burkholderiales</taxon>
        <taxon>Alcaligenaceae</taxon>
        <taxon>Mesopusillimonas</taxon>
    </lineage>
</organism>
<dbReference type="CDD" id="cd03219">
    <property type="entry name" value="ABC_Mj1267_LivG_branched"/>
    <property type="match status" value="1"/>
</dbReference>
<dbReference type="InterPro" id="IPR032823">
    <property type="entry name" value="BCA_ABC_TP_C"/>
</dbReference>
<dbReference type="InterPro" id="IPR003439">
    <property type="entry name" value="ABC_transporter-like_ATP-bd"/>
</dbReference>
<dbReference type="InterPro" id="IPR051120">
    <property type="entry name" value="ABC_AA/LPS_Transport"/>
</dbReference>
<dbReference type="Proteomes" id="UP000776983">
    <property type="component" value="Unassembled WGS sequence"/>
</dbReference>
<proteinExistence type="predicted"/>
<dbReference type="InterPro" id="IPR003593">
    <property type="entry name" value="AAA+_ATPase"/>
</dbReference>